<feature type="compositionally biased region" description="Low complexity" evidence="1">
    <location>
        <begin position="447"/>
        <end position="460"/>
    </location>
</feature>
<dbReference type="EMBL" id="KN823036">
    <property type="protein sequence ID" value="KIO25737.1"/>
    <property type="molecule type" value="Genomic_DNA"/>
</dbReference>
<sequence length="622" mass="67013">MAPLDDSHSPQDIQNHLYHAFLNRATTDICIHVHAKDWDLAYDLHRVVLIQSVGLLLPSRSLFTRGYRESSFRPTSTASLDEPDVIDVHFDDPNITRAARLYGGGPALHLQSSLVPSTSQPLTPNFLTPPQYAPPPAGKHPATPRFLLSLIATSTYLLIPSITSYALSLILTSIGPSTVLRYLNFALAKGIGEAGPGDLVSVVGLEDVGRIMTPQSTPSNIGSTSRSTNRPAESDNGTEGTDSDDASSRKHSCGPNALERNFSSSTIMPVGSPEPEMHFDYGVVGNKIGEACASWLARWAADILPFEEAYHNAQIQRANPVTPPSSRPEPTNFFGLTLKGRKTWKDIAAVKDDYGPTAKWTENEPCRQRLYSNTFWCMGSLWNVYVQIVRKKGLQLGVYLQRQSFVDSVPPHSIPSIPGSTLSSPHPTGVPLHHTDSLPTITHMERPTTPGTPGLPATSPRARPWAIPHHAQSMSALRPSTPGTSVSPPRHAVQPGTTPPSTSSAFSSTTQFSPSVTSPAGPLTAHSTAPHSPYRDPRQSLKAYFSISCPSATGASSTKFSSAPDVFNVTQSWGWKSSKAEEWVDFEAASAESEGSSSSSKSSSRTPRVECSLRATIVLGVL</sequence>
<name>A0A0C3LWI9_9AGAM</name>
<dbReference type="Proteomes" id="UP000054248">
    <property type="component" value="Unassembled WGS sequence"/>
</dbReference>
<accession>A0A0C3LWI9</accession>
<dbReference type="STRING" id="1051891.A0A0C3LWI9"/>
<proteinExistence type="predicted"/>
<reference evidence="2 3" key="1">
    <citation type="submission" date="2014-04" db="EMBL/GenBank/DDBJ databases">
        <authorList>
            <consortium name="DOE Joint Genome Institute"/>
            <person name="Kuo A."/>
            <person name="Girlanda M."/>
            <person name="Perotto S."/>
            <person name="Kohler A."/>
            <person name="Nagy L.G."/>
            <person name="Floudas D."/>
            <person name="Copeland A."/>
            <person name="Barry K.W."/>
            <person name="Cichocki N."/>
            <person name="Veneault-Fourrey C."/>
            <person name="LaButti K."/>
            <person name="Lindquist E.A."/>
            <person name="Lipzen A."/>
            <person name="Lundell T."/>
            <person name="Morin E."/>
            <person name="Murat C."/>
            <person name="Sun H."/>
            <person name="Tunlid A."/>
            <person name="Henrissat B."/>
            <person name="Grigoriev I.V."/>
            <person name="Hibbett D.S."/>
            <person name="Martin F."/>
            <person name="Nordberg H.P."/>
            <person name="Cantor M.N."/>
            <person name="Hua S.X."/>
        </authorList>
    </citation>
    <scope>NUCLEOTIDE SEQUENCE [LARGE SCALE GENOMIC DNA]</scope>
    <source>
        <strain evidence="2 3">MUT 4182</strain>
    </source>
</reference>
<feature type="region of interest" description="Disordered" evidence="1">
    <location>
        <begin position="211"/>
        <end position="267"/>
    </location>
</feature>
<dbReference type="PANTHER" id="PTHR47369:SF1">
    <property type="entry name" value="BTB_POZ DOMAIN-CONTAINING PROTEIN"/>
    <property type="match status" value="1"/>
</dbReference>
<feature type="compositionally biased region" description="Low complexity" evidence="1">
    <location>
        <begin position="588"/>
        <end position="604"/>
    </location>
</feature>
<gene>
    <name evidence="2" type="ORF">M407DRAFT_236559</name>
</gene>
<keyword evidence="3" id="KW-1185">Reference proteome</keyword>
<organism evidence="2 3">
    <name type="scientific">Tulasnella calospora MUT 4182</name>
    <dbReference type="NCBI Taxonomy" id="1051891"/>
    <lineage>
        <taxon>Eukaryota</taxon>
        <taxon>Fungi</taxon>
        <taxon>Dikarya</taxon>
        <taxon>Basidiomycota</taxon>
        <taxon>Agaricomycotina</taxon>
        <taxon>Agaricomycetes</taxon>
        <taxon>Cantharellales</taxon>
        <taxon>Tulasnellaceae</taxon>
        <taxon>Tulasnella</taxon>
    </lineage>
</organism>
<dbReference type="HOGENOM" id="CLU_006358_1_0_1"/>
<dbReference type="AlphaFoldDB" id="A0A0C3LWI9"/>
<evidence type="ECO:0000313" key="3">
    <source>
        <dbReference type="Proteomes" id="UP000054248"/>
    </source>
</evidence>
<evidence type="ECO:0000256" key="1">
    <source>
        <dbReference type="SAM" id="MobiDB-lite"/>
    </source>
</evidence>
<evidence type="ECO:0000313" key="2">
    <source>
        <dbReference type="EMBL" id="KIO25737.1"/>
    </source>
</evidence>
<feature type="region of interest" description="Disordered" evidence="1">
    <location>
        <begin position="588"/>
        <end position="608"/>
    </location>
</feature>
<evidence type="ECO:0008006" key="4">
    <source>
        <dbReference type="Google" id="ProtNLM"/>
    </source>
</evidence>
<feature type="region of interest" description="Disordered" evidence="1">
    <location>
        <begin position="416"/>
        <end position="537"/>
    </location>
</feature>
<feature type="compositionally biased region" description="Low complexity" evidence="1">
    <location>
        <begin position="499"/>
        <end position="515"/>
    </location>
</feature>
<dbReference type="PANTHER" id="PTHR47369">
    <property type="entry name" value="BTB/POZ DOMAIN-CONTAINING PROTEIN"/>
    <property type="match status" value="1"/>
</dbReference>
<feature type="compositionally biased region" description="Polar residues" evidence="1">
    <location>
        <begin position="213"/>
        <end position="240"/>
    </location>
</feature>
<protein>
    <recommendedName>
        <fullName evidence="4">BTB domain-containing protein</fullName>
    </recommendedName>
</protein>
<reference evidence="3" key="2">
    <citation type="submission" date="2015-01" db="EMBL/GenBank/DDBJ databases">
        <title>Evolutionary Origins and Diversification of the Mycorrhizal Mutualists.</title>
        <authorList>
            <consortium name="DOE Joint Genome Institute"/>
            <consortium name="Mycorrhizal Genomics Consortium"/>
            <person name="Kohler A."/>
            <person name="Kuo A."/>
            <person name="Nagy L.G."/>
            <person name="Floudas D."/>
            <person name="Copeland A."/>
            <person name="Barry K.W."/>
            <person name="Cichocki N."/>
            <person name="Veneault-Fourrey C."/>
            <person name="LaButti K."/>
            <person name="Lindquist E.A."/>
            <person name="Lipzen A."/>
            <person name="Lundell T."/>
            <person name="Morin E."/>
            <person name="Murat C."/>
            <person name="Riley R."/>
            <person name="Ohm R."/>
            <person name="Sun H."/>
            <person name="Tunlid A."/>
            <person name="Henrissat B."/>
            <person name="Grigoriev I.V."/>
            <person name="Hibbett D.S."/>
            <person name="Martin F."/>
        </authorList>
    </citation>
    <scope>NUCLEOTIDE SEQUENCE [LARGE SCALE GENOMIC DNA]</scope>
    <source>
        <strain evidence="3">MUT 4182</strain>
    </source>
</reference>
<dbReference type="OrthoDB" id="6359943at2759"/>